<dbReference type="EMBL" id="HG994367">
    <property type="protein sequence ID" value="CAF1709542.1"/>
    <property type="molecule type" value="Genomic_DNA"/>
</dbReference>
<dbReference type="PANTHER" id="PTHR31111">
    <property type="entry name" value="BNAA05G37150D PROTEIN-RELATED"/>
    <property type="match status" value="1"/>
</dbReference>
<evidence type="ECO:0000259" key="2">
    <source>
        <dbReference type="Pfam" id="PF08268"/>
    </source>
</evidence>
<evidence type="ECO:0000256" key="1">
    <source>
        <dbReference type="SAM" id="MobiDB-lite"/>
    </source>
</evidence>
<sequence length="325" mass="37820">MARISVLEIVALCEESLDCDCSFHLYCEDCKRKDDEAINNLYGEGKGDEGEGAAQPSSSNSRGNDRKILSSRKKMKMKTPTQVDTFGFKRIGTETSEVELLKERMAKLLRREDISGSEARPLVISLTKEGYGCFFDGILYYQARVDDHDIIMRFDVKPESFSPINYPKYSSFRRLYKKMIPYEGRLALVTRDFPGELYILKDADGHEWTRQCLPRVFKSKWRIYMQLKGITDAGELVFAPRSFVDSFYILYFDPVLEKPSLKDLWVMNLDAVIINFLTTEQTVWVFSQITWRVSRLSRCSLLSLNALQCFCFRLLLWFFFVVERI</sequence>
<protein>
    <submittedName>
        <fullName evidence="3">(rape) hypothetical protein</fullName>
    </submittedName>
</protein>
<accession>A0A816IRE2</accession>
<feature type="region of interest" description="Disordered" evidence="1">
    <location>
        <begin position="42"/>
        <end position="77"/>
    </location>
</feature>
<dbReference type="NCBIfam" id="TIGR01640">
    <property type="entry name" value="F_box_assoc_1"/>
    <property type="match status" value="1"/>
</dbReference>
<proteinExistence type="predicted"/>
<feature type="domain" description="F-box associated beta-propeller type 3" evidence="2">
    <location>
        <begin position="129"/>
        <end position="255"/>
    </location>
</feature>
<dbReference type="InterPro" id="IPR017451">
    <property type="entry name" value="F-box-assoc_interact_dom"/>
</dbReference>
<reference evidence="3" key="1">
    <citation type="submission" date="2021-01" db="EMBL/GenBank/DDBJ databases">
        <authorList>
            <consortium name="Genoscope - CEA"/>
            <person name="William W."/>
        </authorList>
    </citation>
    <scope>NUCLEOTIDE SEQUENCE</scope>
</reference>
<dbReference type="Pfam" id="PF08268">
    <property type="entry name" value="FBA_3"/>
    <property type="match status" value="1"/>
</dbReference>
<dbReference type="PANTHER" id="PTHR31111:SF135">
    <property type="entry name" value="F-BOX DOMAIN-CONTAINING PROTEIN"/>
    <property type="match status" value="1"/>
</dbReference>
<evidence type="ECO:0000313" key="3">
    <source>
        <dbReference type="EMBL" id="CAF1709542.1"/>
    </source>
</evidence>
<dbReference type="Proteomes" id="UP001295469">
    <property type="component" value="Chromosome C03"/>
</dbReference>
<name>A0A816IRE2_BRANA</name>
<dbReference type="InterPro" id="IPR013187">
    <property type="entry name" value="F-box-assoc_dom_typ3"/>
</dbReference>
<gene>
    <name evidence="3" type="ORF">DARMORV10_C03P74900.1</name>
</gene>
<dbReference type="AlphaFoldDB" id="A0A816IRE2"/>
<organism evidence="3">
    <name type="scientific">Brassica napus</name>
    <name type="common">Rape</name>
    <dbReference type="NCBI Taxonomy" id="3708"/>
    <lineage>
        <taxon>Eukaryota</taxon>
        <taxon>Viridiplantae</taxon>
        <taxon>Streptophyta</taxon>
        <taxon>Embryophyta</taxon>
        <taxon>Tracheophyta</taxon>
        <taxon>Spermatophyta</taxon>
        <taxon>Magnoliopsida</taxon>
        <taxon>eudicotyledons</taxon>
        <taxon>Gunneridae</taxon>
        <taxon>Pentapetalae</taxon>
        <taxon>rosids</taxon>
        <taxon>malvids</taxon>
        <taxon>Brassicales</taxon>
        <taxon>Brassicaceae</taxon>
        <taxon>Brassiceae</taxon>
        <taxon>Brassica</taxon>
    </lineage>
</organism>